<dbReference type="PANTHER" id="PTHR46889">
    <property type="entry name" value="TRANSPOSASE INSF FOR INSERTION SEQUENCE IS3B-RELATED"/>
    <property type="match status" value="1"/>
</dbReference>
<dbReference type="InterPro" id="IPR001584">
    <property type="entry name" value="Integrase_cat-core"/>
</dbReference>
<dbReference type="AlphaFoldDB" id="A0A645BFR5"/>
<feature type="domain" description="Integrase catalytic" evidence="1">
    <location>
        <begin position="155"/>
        <end position="314"/>
    </location>
</feature>
<reference evidence="2" key="1">
    <citation type="submission" date="2019-08" db="EMBL/GenBank/DDBJ databases">
        <authorList>
            <person name="Kucharzyk K."/>
            <person name="Murdoch R.W."/>
            <person name="Higgins S."/>
            <person name="Loffler F."/>
        </authorList>
    </citation>
    <scope>NUCLEOTIDE SEQUENCE</scope>
</reference>
<protein>
    <submittedName>
        <fullName evidence="2">IS481 family transposase ISMav2</fullName>
    </submittedName>
</protein>
<dbReference type="InterPro" id="IPR050900">
    <property type="entry name" value="Transposase_IS3/IS150/IS904"/>
</dbReference>
<dbReference type="PROSITE" id="PS50994">
    <property type="entry name" value="INTEGRASE"/>
    <property type="match status" value="1"/>
</dbReference>
<dbReference type="InterPro" id="IPR012337">
    <property type="entry name" value="RNaseH-like_sf"/>
</dbReference>
<dbReference type="SUPFAM" id="SSF53098">
    <property type="entry name" value="Ribonuclease H-like"/>
    <property type="match status" value="1"/>
</dbReference>
<evidence type="ECO:0000313" key="2">
    <source>
        <dbReference type="EMBL" id="MPM60564.1"/>
    </source>
</evidence>
<dbReference type="PANTHER" id="PTHR46889:SF4">
    <property type="entry name" value="TRANSPOSASE INSO FOR INSERTION SEQUENCE ELEMENT IS911B-RELATED"/>
    <property type="match status" value="1"/>
</dbReference>
<dbReference type="Pfam" id="PF13384">
    <property type="entry name" value="HTH_23"/>
    <property type="match status" value="1"/>
</dbReference>
<dbReference type="EMBL" id="VSSQ01017865">
    <property type="protein sequence ID" value="MPM60564.1"/>
    <property type="molecule type" value="Genomic_DNA"/>
</dbReference>
<dbReference type="InterPro" id="IPR036397">
    <property type="entry name" value="RNaseH_sf"/>
</dbReference>
<gene>
    <name evidence="2" type="ORF">SDC9_107415</name>
</gene>
<organism evidence="2">
    <name type="scientific">bioreactor metagenome</name>
    <dbReference type="NCBI Taxonomy" id="1076179"/>
    <lineage>
        <taxon>unclassified sequences</taxon>
        <taxon>metagenomes</taxon>
        <taxon>ecological metagenomes</taxon>
    </lineage>
</organism>
<proteinExistence type="predicted"/>
<name>A0A645BFR5_9ZZZZ</name>
<dbReference type="Gene3D" id="3.30.420.10">
    <property type="entry name" value="Ribonuclease H-like superfamily/Ribonuclease H"/>
    <property type="match status" value="1"/>
</dbReference>
<dbReference type="GO" id="GO:0015074">
    <property type="term" value="P:DNA integration"/>
    <property type="evidence" value="ECO:0007669"/>
    <property type="project" value="InterPro"/>
</dbReference>
<sequence length="314" mass="35326">MPKKNPDKREAKRLEKLEVAKQSLRWRAAEMVKDGLSLRKAGGILGMSHQFVKNWVDRLLEKKHVGKKAVYELRKGARDLVATQRPGPEPGRDHVCDKVLAQVVGVKERYPFLGAEKIKVISGAEASAPTIRKALAKAGHGPVTIKKGKAYKTFCARCPNEMWQIDYVSLDGDNLLSVIDDHSRKILSVNLRETATTDDVLDIITEAVETHGAPKRILSDHGVQWYASRGGDTRFDIFCEEHGIEHIMGQIRKPTTTGKVERWHGTIRREADLPPGEDIEVKKNALSGFIDFYNTQRPHYALGLRTPDEIYYKA</sequence>
<comment type="caution">
    <text evidence="2">The sequence shown here is derived from an EMBL/GenBank/DDBJ whole genome shotgun (WGS) entry which is preliminary data.</text>
</comment>
<dbReference type="SUPFAM" id="SSF46689">
    <property type="entry name" value="Homeodomain-like"/>
    <property type="match status" value="1"/>
</dbReference>
<accession>A0A645BFR5</accession>
<dbReference type="Pfam" id="PF00665">
    <property type="entry name" value="rve"/>
    <property type="match status" value="1"/>
</dbReference>
<evidence type="ECO:0000259" key="1">
    <source>
        <dbReference type="PROSITE" id="PS50994"/>
    </source>
</evidence>
<dbReference type="InterPro" id="IPR009057">
    <property type="entry name" value="Homeodomain-like_sf"/>
</dbReference>
<dbReference type="GO" id="GO:0003676">
    <property type="term" value="F:nucleic acid binding"/>
    <property type="evidence" value="ECO:0007669"/>
    <property type="project" value="InterPro"/>
</dbReference>